<organism evidence="3 4">
    <name type="scientific">Corchorus olitorius</name>
    <dbReference type="NCBI Taxonomy" id="93759"/>
    <lineage>
        <taxon>Eukaryota</taxon>
        <taxon>Viridiplantae</taxon>
        <taxon>Streptophyta</taxon>
        <taxon>Embryophyta</taxon>
        <taxon>Tracheophyta</taxon>
        <taxon>Spermatophyta</taxon>
        <taxon>Magnoliopsida</taxon>
        <taxon>eudicotyledons</taxon>
        <taxon>Gunneridae</taxon>
        <taxon>Pentapetalae</taxon>
        <taxon>rosids</taxon>
        <taxon>malvids</taxon>
        <taxon>Malvales</taxon>
        <taxon>Malvaceae</taxon>
        <taxon>Grewioideae</taxon>
        <taxon>Apeibeae</taxon>
        <taxon>Corchorus</taxon>
    </lineage>
</organism>
<feature type="domain" description="CCHC-type" evidence="2">
    <location>
        <begin position="83"/>
        <end position="99"/>
    </location>
</feature>
<proteinExistence type="predicted"/>
<keyword evidence="1" id="KW-0812">Transmembrane</keyword>
<evidence type="ECO:0000256" key="1">
    <source>
        <dbReference type="SAM" id="Phobius"/>
    </source>
</evidence>
<evidence type="ECO:0000313" key="3">
    <source>
        <dbReference type="EMBL" id="OMO85242.1"/>
    </source>
</evidence>
<sequence length="142" mass="16084">MALRPEYESVRSALLHRTPLPSVNDAIKEIIFEETHLGLNTLPHNDVALATTRTKPSYQKMGTLFCKNCRQKGHNLADCPTIECRYCHKKGHIIENCSVRPPKPKEVSTSFKGASSQYDPLLHLLLLPLRILLALLWVIFNP</sequence>
<feature type="transmembrane region" description="Helical" evidence="1">
    <location>
        <begin position="121"/>
        <end position="140"/>
    </location>
</feature>
<keyword evidence="4" id="KW-1185">Reference proteome</keyword>
<dbReference type="AlphaFoldDB" id="A0A1R3IRN8"/>
<dbReference type="Gene3D" id="4.10.60.10">
    <property type="entry name" value="Zinc finger, CCHC-type"/>
    <property type="match status" value="1"/>
</dbReference>
<name>A0A1R3IRN8_9ROSI</name>
<keyword evidence="1" id="KW-0472">Membrane</keyword>
<protein>
    <submittedName>
        <fullName evidence="3">Zinc finger, CCHC-type</fullName>
    </submittedName>
</protein>
<dbReference type="GO" id="GO:0003676">
    <property type="term" value="F:nucleic acid binding"/>
    <property type="evidence" value="ECO:0007669"/>
    <property type="project" value="InterPro"/>
</dbReference>
<comment type="caution">
    <text evidence="3">The sequence shown here is derived from an EMBL/GenBank/DDBJ whole genome shotgun (WGS) entry which is preliminary data.</text>
</comment>
<dbReference type="PANTHER" id="PTHR34222:SF100">
    <property type="entry name" value="CCHC-TYPE DOMAIN-CONTAINING PROTEIN"/>
    <property type="match status" value="1"/>
</dbReference>
<dbReference type="Proteomes" id="UP000187203">
    <property type="component" value="Unassembled WGS sequence"/>
</dbReference>
<keyword evidence="1" id="KW-1133">Transmembrane helix</keyword>
<dbReference type="PANTHER" id="PTHR34222">
    <property type="entry name" value="GAG_PRE-INTEGRS DOMAIN-CONTAINING PROTEIN"/>
    <property type="match status" value="1"/>
</dbReference>
<dbReference type="SMART" id="SM00343">
    <property type="entry name" value="ZnF_C2HC"/>
    <property type="match status" value="2"/>
</dbReference>
<reference evidence="4" key="1">
    <citation type="submission" date="2013-09" db="EMBL/GenBank/DDBJ databases">
        <title>Corchorus olitorius genome sequencing.</title>
        <authorList>
            <person name="Alam M."/>
            <person name="Haque M.S."/>
            <person name="Islam M.S."/>
            <person name="Emdad E.M."/>
            <person name="Islam M.M."/>
            <person name="Ahmed B."/>
            <person name="Halim A."/>
            <person name="Hossen Q.M.M."/>
            <person name="Hossain M.Z."/>
            <person name="Ahmed R."/>
            <person name="Khan M.M."/>
            <person name="Islam R."/>
            <person name="Rashid M.M."/>
            <person name="Khan S.A."/>
            <person name="Rahman M.S."/>
            <person name="Alam M."/>
            <person name="Yahiya A.S."/>
            <person name="Khan M.S."/>
            <person name="Azam M.S."/>
            <person name="Haque T."/>
            <person name="Lashkar M.Z.H."/>
            <person name="Akhand A.I."/>
            <person name="Morshed G."/>
            <person name="Roy S."/>
            <person name="Uddin K.S."/>
            <person name="Rabeya T."/>
            <person name="Hossain A.S."/>
            <person name="Chowdhury A."/>
            <person name="Snigdha A.R."/>
            <person name="Mortoza M.S."/>
            <person name="Matin S.A."/>
            <person name="Hoque S.M.E."/>
            <person name="Islam M.K."/>
            <person name="Roy D.K."/>
            <person name="Haider R."/>
            <person name="Moosa M.M."/>
            <person name="Elias S.M."/>
            <person name="Hasan A.M."/>
            <person name="Jahan S."/>
            <person name="Shafiuddin M."/>
            <person name="Mahmood N."/>
            <person name="Shommy N.S."/>
        </authorList>
    </citation>
    <scope>NUCLEOTIDE SEQUENCE [LARGE SCALE GENOMIC DNA]</scope>
    <source>
        <strain evidence="4">cv. O-4</strain>
    </source>
</reference>
<dbReference type="InterPro" id="IPR001878">
    <property type="entry name" value="Znf_CCHC"/>
</dbReference>
<dbReference type="SUPFAM" id="SSF57756">
    <property type="entry name" value="Retrovirus zinc finger-like domains"/>
    <property type="match status" value="1"/>
</dbReference>
<dbReference type="EMBL" id="AWUE01017745">
    <property type="protein sequence ID" value="OMO85242.1"/>
    <property type="molecule type" value="Genomic_DNA"/>
</dbReference>
<dbReference type="OrthoDB" id="1706811at2759"/>
<dbReference type="GO" id="GO:0008270">
    <property type="term" value="F:zinc ion binding"/>
    <property type="evidence" value="ECO:0007669"/>
    <property type="project" value="InterPro"/>
</dbReference>
<accession>A0A1R3IRN8</accession>
<dbReference type="InterPro" id="IPR036875">
    <property type="entry name" value="Znf_CCHC_sf"/>
</dbReference>
<feature type="domain" description="CCHC-type" evidence="2">
    <location>
        <begin position="65"/>
        <end position="81"/>
    </location>
</feature>
<gene>
    <name evidence="3" type="ORF">COLO4_21692</name>
</gene>
<evidence type="ECO:0000313" key="4">
    <source>
        <dbReference type="Proteomes" id="UP000187203"/>
    </source>
</evidence>
<evidence type="ECO:0000259" key="2">
    <source>
        <dbReference type="SMART" id="SM00343"/>
    </source>
</evidence>